<dbReference type="InterPro" id="IPR000524">
    <property type="entry name" value="Tscrpt_reg_HTH_GntR"/>
</dbReference>
<name>A0A916T4V2_9MICO</name>
<dbReference type="GO" id="GO:0003700">
    <property type="term" value="F:DNA-binding transcription factor activity"/>
    <property type="evidence" value="ECO:0007669"/>
    <property type="project" value="InterPro"/>
</dbReference>
<dbReference type="PANTHER" id="PTHR46577:SF1">
    <property type="entry name" value="HTH-TYPE TRANSCRIPTIONAL REGULATORY PROTEIN GABR"/>
    <property type="match status" value="1"/>
</dbReference>
<dbReference type="PANTHER" id="PTHR46577">
    <property type="entry name" value="HTH-TYPE TRANSCRIPTIONAL REGULATORY PROTEIN GABR"/>
    <property type="match status" value="1"/>
</dbReference>
<reference evidence="7" key="1">
    <citation type="journal article" date="2014" name="Int. J. Syst. Evol. Microbiol.">
        <title>Complete genome sequence of Corynebacterium casei LMG S-19264T (=DSM 44701T), isolated from a smear-ripened cheese.</title>
        <authorList>
            <consortium name="US DOE Joint Genome Institute (JGI-PGF)"/>
            <person name="Walter F."/>
            <person name="Albersmeier A."/>
            <person name="Kalinowski J."/>
            <person name="Ruckert C."/>
        </authorList>
    </citation>
    <scope>NUCLEOTIDE SEQUENCE</scope>
    <source>
        <strain evidence="7">CGMCC 1.15085</strain>
    </source>
</reference>
<organism evidence="7 8">
    <name type="scientific">Flexivirga endophytica</name>
    <dbReference type="NCBI Taxonomy" id="1849103"/>
    <lineage>
        <taxon>Bacteria</taxon>
        <taxon>Bacillati</taxon>
        <taxon>Actinomycetota</taxon>
        <taxon>Actinomycetes</taxon>
        <taxon>Micrococcales</taxon>
        <taxon>Dermacoccaceae</taxon>
        <taxon>Flexivirga</taxon>
    </lineage>
</organism>
<dbReference type="InterPro" id="IPR015421">
    <property type="entry name" value="PyrdxlP-dep_Trfase_major"/>
</dbReference>
<gene>
    <name evidence="7" type="ORF">GCM10011492_21130</name>
</gene>
<dbReference type="RefSeq" id="WP_188836964.1">
    <property type="nucleotide sequence ID" value="NZ_BMHI01000003.1"/>
</dbReference>
<dbReference type="AlphaFoldDB" id="A0A916T4V2"/>
<comment type="caution">
    <text evidence="7">The sequence shown here is derived from an EMBL/GenBank/DDBJ whole genome shotgun (WGS) entry which is preliminary data.</text>
</comment>
<proteinExistence type="inferred from homology"/>
<evidence type="ECO:0000256" key="2">
    <source>
        <dbReference type="ARBA" id="ARBA00022898"/>
    </source>
</evidence>
<dbReference type="Pfam" id="PF00155">
    <property type="entry name" value="Aminotran_1_2"/>
    <property type="match status" value="1"/>
</dbReference>
<dbReference type="GO" id="GO:0003677">
    <property type="term" value="F:DNA binding"/>
    <property type="evidence" value="ECO:0007669"/>
    <property type="project" value="UniProtKB-KW"/>
</dbReference>
<sequence>MALTLLQLDRDSAEPLYRQVRRALENAVTTGLFDADEALPSSRALATELGVSRNTIKLAYEELIAAGIVVSRVRKGLFVNPEVQSALAAGAHRASGIDWPRRTRTFADADLPHIEKVADWASYPYPFLAGQTDVRSFPVRAWQRALRESLYHPHVFPSLQDSLGVDDPMLVDAIRRQLLPTRGIEADTDEILITVGSQHGLDLLGRVLLGGKSVVAMEDPGYLDARHIFTRTGATLRPMAVDADGAIPPEDFRGIDLLYVTPSHQAPTNVTLSMERRLRFVQRAGHARSVLVEDDYDSEFRYRGQPSPALKALDPTGDVVYLGTFSKFLSPGLRLGYLVAHRDLVRELAEVRRYELRHPPGQLQRAMALFITSGDYHRALRRHRERLQQRWSTITEAVGRELPFETGPFPPGGVSLWLSGPEGFDAAELTVRAREAGVLVERGDVYFQTSDALARRHFRLGYGAIPTRAITPGVHALAAVCQDLSH</sequence>
<dbReference type="SMART" id="SM00345">
    <property type="entry name" value="HTH_GNTR"/>
    <property type="match status" value="1"/>
</dbReference>
<dbReference type="PRINTS" id="PR00035">
    <property type="entry name" value="HTHGNTR"/>
</dbReference>
<keyword evidence="5" id="KW-0804">Transcription</keyword>
<keyword evidence="8" id="KW-1185">Reference proteome</keyword>
<keyword evidence="3" id="KW-0805">Transcription regulation</keyword>
<dbReference type="Gene3D" id="3.40.640.10">
    <property type="entry name" value="Type I PLP-dependent aspartate aminotransferase-like (Major domain)"/>
    <property type="match status" value="1"/>
</dbReference>
<accession>A0A916T4V2</accession>
<dbReference type="Proteomes" id="UP000636793">
    <property type="component" value="Unassembled WGS sequence"/>
</dbReference>
<dbReference type="PROSITE" id="PS50949">
    <property type="entry name" value="HTH_GNTR"/>
    <property type="match status" value="1"/>
</dbReference>
<dbReference type="EMBL" id="BMHI01000003">
    <property type="protein sequence ID" value="GGB30456.1"/>
    <property type="molecule type" value="Genomic_DNA"/>
</dbReference>
<dbReference type="InterPro" id="IPR051446">
    <property type="entry name" value="HTH_trans_reg/aminotransferase"/>
</dbReference>
<dbReference type="InterPro" id="IPR004839">
    <property type="entry name" value="Aminotransferase_I/II_large"/>
</dbReference>
<evidence type="ECO:0000256" key="1">
    <source>
        <dbReference type="ARBA" id="ARBA00005384"/>
    </source>
</evidence>
<dbReference type="SUPFAM" id="SSF46785">
    <property type="entry name" value="Winged helix' DNA-binding domain"/>
    <property type="match status" value="1"/>
</dbReference>
<keyword evidence="2" id="KW-0663">Pyridoxal phosphate</keyword>
<dbReference type="CDD" id="cd07377">
    <property type="entry name" value="WHTH_GntR"/>
    <property type="match status" value="1"/>
</dbReference>
<evidence type="ECO:0000259" key="6">
    <source>
        <dbReference type="PROSITE" id="PS50949"/>
    </source>
</evidence>
<dbReference type="InterPro" id="IPR036390">
    <property type="entry name" value="WH_DNA-bd_sf"/>
</dbReference>
<evidence type="ECO:0000256" key="5">
    <source>
        <dbReference type="ARBA" id="ARBA00023163"/>
    </source>
</evidence>
<reference evidence="7" key="2">
    <citation type="submission" date="2020-09" db="EMBL/GenBank/DDBJ databases">
        <authorList>
            <person name="Sun Q."/>
            <person name="Zhou Y."/>
        </authorList>
    </citation>
    <scope>NUCLEOTIDE SEQUENCE</scope>
    <source>
        <strain evidence="7">CGMCC 1.15085</strain>
    </source>
</reference>
<dbReference type="InterPro" id="IPR036388">
    <property type="entry name" value="WH-like_DNA-bd_sf"/>
</dbReference>
<evidence type="ECO:0000256" key="4">
    <source>
        <dbReference type="ARBA" id="ARBA00023125"/>
    </source>
</evidence>
<comment type="similarity">
    <text evidence="1">In the C-terminal section; belongs to the class-I pyridoxal-phosphate-dependent aminotransferase family.</text>
</comment>
<dbReference type="Pfam" id="PF00392">
    <property type="entry name" value="GntR"/>
    <property type="match status" value="1"/>
</dbReference>
<keyword evidence="4" id="KW-0238">DNA-binding</keyword>
<evidence type="ECO:0000256" key="3">
    <source>
        <dbReference type="ARBA" id="ARBA00023015"/>
    </source>
</evidence>
<dbReference type="Gene3D" id="1.10.10.10">
    <property type="entry name" value="Winged helix-like DNA-binding domain superfamily/Winged helix DNA-binding domain"/>
    <property type="match status" value="1"/>
</dbReference>
<evidence type="ECO:0000313" key="8">
    <source>
        <dbReference type="Proteomes" id="UP000636793"/>
    </source>
</evidence>
<feature type="domain" description="HTH gntR-type" evidence="6">
    <location>
        <begin position="14"/>
        <end position="82"/>
    </location>
</feature>
<dbReference type="SUPFAM" id="SSF53383">
    <property type="entry name" value="PLP-dependent transferases"/>
    <property type="match status" value="1"/>
</dbReference>
<dbReference type="GO" id="GO:0030170">
    <property type="term" value="F:pyridoxal phosphate binding"/>
    <property type="evidence" value="ECO:0007669"/>
    <property type="project" value="InterPro"/>
</dbReference>
<protein>
    <submittedName>
        <fullName evidence="7">GntR family transcriptional regulator</fullName>
    </submittedName>
</protein>
<evidence type="ECO:0000313" key="7">
    <source>
        <dbReference type="EMBL" id="GGB30456.1"/>
    </source>
</evidence>
<dbReference type="CDD" id="cd00609">
    <property type="entry name" value="AAT_like"/>
    <property type="match status" value="1"/>
</dbReference>
<dbReference type="InterPro" id="IPR015424">
    <property type="entry name" value="PyrdxlP-dep_Trfase"/>
</dbReference>